<protein>
    <submittedName>
        <fullName evidence="3">Uncharacterized protein</fullName>
    </submittedName>
</protein>
<feature type="domain" description="Broad-specificity ulvan lyase C-terminal" evidence="2">
    <location>
        <begin position="404"/>
        <end position="640"/>
    </location>
</feature>
<proteinExistence type="predicted"/>
<keyword evidence="4" id="KW-1185">Reference proteome</keyword>
<dbReference type="KEGG" id="sze:AW14_13445"/>
<name>A0A0C5WH80_9FLAO</name>
<dbReference type="PROSITE" id="PS51257">
    <property type="entry name" value="PROKAR_LIPOPROTEIN"/>
    <property type="match status" value="1"/>
</dbReference>
<dbReference type="OrthoDB" id="2339489at2"/>
<dbReference type="RefSeq" id="WP_044639211.1">
    <property type="nucleotide sequence ID" value="NZ_CP007202.1"/>
</dbReference>
<dbReference type="InterPro" id="IPR008928">
    <property type="entry name" value="6-hairpin_glycosidase_sf"/>
</dbReference>
<dbReference type="Pfam" id="PF25840">
    <property type="entry name" value="Ulvan_lyase_N"/>
    <property type="match status" value="1"/>
</dbReference>
<sequence length="641" mass="72240">MQRRQFIQLSTFASLGLSLSGCGFFKSNHRDFYNSHSYEFKTLVFELLKDWCDGMLKTQILNPSNPKLHGLLDCPACDHHHPRSMDAVYPLFFMAKATGDKKYSEAGIAAFAWGANVTRDDGAWTNELNPKSWDGTTVFGAIALAETLKYHGDLLDDEKRLQWYKRLELAADFVYNRFPVIGNANINYGATTIYALNLIGKLIDKPEYVKRSKDLANQIKSFFTTPNAFLYGEKQGPDKTIKSPKGLFAIDLGYNLEESLNSLVLYALEEQDEELLALVKKSLETHLEFIIPDGGLDNSFGNRMYKWSYWGSRTSDGMQPAFGFMAKYNPAFGTAAFKNTELLKQCTHNGLLHGGLQYNSHNVKPCVHHTFEHAKPLAFLLDHWESLPEISNKTPLPRAIADGLKYYKELDVTLFARADWRGTVSAYDAEYNLQNDCRQATGASLSLLYHNKVGLLCTASMAVYKLQEADNQQPAPGQDIALTPRIETFVNNAWYTNLFDLEATYSSSDENEQITCNAKVQLKNESRKIVPETASNFNLFYNCSNQFLEIIAHTSEEIKHITSFVLPIVSPTGEFVEQLTTNEIKIIKPNGIVKISSSVPLQIKKTAKGRTFNMVPGVEAIPIIVNFDNDKREVRIKIEVL</sequence>
<evidence type="ECO:0000259" key="1">
    <source>
        <dbReference type="Pfam" id="PF25840"/>
    </source>
</evidence>
<dbReference type="STRING" id="1454006.AW14_13445"/>
<evidence type="ECO:0000313" key="3">
    <source>
        <dbReference type="EMBL" id="AJR04509.1"/>
    </source>
</evidence>
<feature type="domain" description="Broad-specificity ulvan lyase N-terminal" evidence="1">
    <location>
        <begin position="48"/>
        <end position="398"/>
    </location>
</feature>
<dbReference type="InterPro" id="IPR058907">
    <property type="entry name" value="P29_N"/>
</dbReference>
<dbReference type="Proteomes" id="UP000032229">
    <property type="component" value="Chromosome"/>
</dbReference>
<evidence type="ECO:0000259" key="2">
    <source>
        <dbReference type="Pfam" id="PF25841"/>
    </source>
</evidence>
<gene>
    <name evidence="3" type="ORF">AW14_13445</name>
</gene>
<dbReference type="SUPFAM" id="SSF48208">
    <property type="entry name" value="Six-hairpin glycosidases"/>
    <property type="match status" value="1"/>
</dbReference>
<dbReference type="GO" id="GO:0005975">
    <property type="term" value="P:carbohydrate metabolic process"/>
    <property type="evidence" value="ECO:0007669"/>
    <property type="project" value="InterPro"/>
</dbReference>
<organism evidence="3 4">
    <name type="scientific">Siansivirga zeaxanthinifaciens CC-SAMT-1</name>
    <dbReference type="NCBI Taxonomy" id="1454006"/>
    <lineage>
        <taxon>Bacteria</taxon>
        <taxon>Pseudomonadati</taxon>
        <taxon>Bacteroidota</taxon>
        <taxon>Flavobacteriia</taxon>
        <taxon>Flavobacteriales</taxon>
        <taxon>Flavobacteriaceae</taxon>
        <taxon>Siansivirga</taxon>
    </lineage>
</organism>
<dbReference type="Pfam" id="PF25841">
    <property type="entry name" value="Ulvan_lyase_C"/>
    <property type="match status" value="1"/>
</dbReference>
<evidence type="ECO:0000313" key="4">
    <source>
        <dbReference type="Proteomes" id="UP000032229"/>
    </source>
</evidence>
<reference evidence="3 4" key="1">
    <citation type="submission" date="2014-02" db="EMBL/GenBank/DDBJ databases">
        <authorList>
            <person name="Young C.-C."/>
            <person name="Hameed A."/>
            <person name="Huang H.-C."/>
            <person name="Shahina M."/>
        </authorList>
    </citation>
    <scope>NUCLEOTIDE SEQUENCE [LARGE SCALE GENOMIC DNA]</scope>
    <source>
        <strain evidence="3 4">CC-SAMT-1</strain>
    </source>
</reference>
<dbReference type="InterPro" id="IPR058908">
    <property type="entry name" value="P29_C"/>
</dbReference>
<dbReference type="EMBL" id="CP007202">
    <property type="protein sequence ID" value="AJR04509.1"/>
    <property type="molecule type" value="Genomic_DNA"/>
</dbReference>
<dbReference type="HOGENOM" id="CLU_455455_0_0_10"/>
<accession>A0A0C5WH80</accession>
<dbReference type="AlphaFoldDB" id="A0A0C5WH80"/>